<feature type="transmembrane region" description="Helical" evidence="7">
    <location>
        <begin position="86"/>
        <end position="102"/>
    </location>
</feature>
<dbReference type="EMBL" id="JAQJAN010000005">
    <property type="protein sequence ID" value="KAJ5728173.1"/>
    <property type="molecule type" value="Genomic_DNA"/>
</dbReference>
<reference evidence="9" key="1">
    <citation type="journal article" date="2023" name="IMA Fungus">
        <title>Comparative genomic study of the Penicillium genus elucidates a diverse pangenome and 15 lateral gene transfer events.</title>
        <authorList>
            <person name="Petersen C."/>
            <person name="Sorensen T."/>
            <person name="Nielsen M.R."/>
            <person name="Sondergaard T.E."/>
            <person name="Sorensen J.L."/>
            <person name="Fitzpatrick D.A."/>
            <person name="Frisvad J.C."/>
            <person name="Nielsen K.L."/>
        </authorList>
    </citation>
    <scope>NUCLEOTIDE SEQUENCE</scope>
    <source>
        <strain evidence="9">IBT 17514</strain>
    </source>
</reference>
<dbReference type="SUPFAM" id="SSF103473">
    <property type="entry name" value="MFS general substrate transporter"/>
    <property type="match status" value="1"/>
</dbReference>
<dbReference type="Proteomes" id="UP001215712">
    <property type="component" value="Unassembled WGS sequence"/>
</dbReference>
<accession>A0AAD6MX30</accession>
<proteinExistence type="inferred from homology"/>
<feature type="transmembrane region" description="Helical" evidence="7">
    <location>
        <begin position="298"/>
        <end position="317"/>
    </location>
</feature>
<evidence type="ECO:0000313" key="10">
    <source>
        <dbReference type="Proteomes" id="UP001215712"/>
    </source>
</evidence>
<protein>
    <recommendedName>
        <fullName evidence="8">Major facilitator superfamily (MFS) profile domain-containing protein</fullName>
    </recommendedName>
</protein>
<dbReference type="InterPro" id="IPR020846">
    <property type="entry name" value="MFS_dom"/>
</dbReference>
<feature type="transmembrane region" description="Helical" evidence="7">
    <location>
        <begin position="108"/>
        <end position="131"/>
    </location>
</feature>
<reference evidence="9" key="2">
    <citation type="submission" date="2023-01" db="EMBL/GenBank/DDBJ databases">
        <authorList>
            <person name="Petersen C."/>
        </authorList>
    </citation>
    <scope>NUCLEOTIDE SEQUENCE</scope>
    <source>
        <strain evidence="9">IBT 17514</strain>
    </source>
</reference>
<organism evidence="9 10">
    <name type="scientific">Penicillium malachiteum</name>
    <dbReference type="NCBI Taxonomy" id="1324776"/>
    <lineage>
        <taxon>Eukaryota</taxon>
        <taxon>Fungi</taxon>
        <taxon>Dikarya</taxon>
        <taxon>Ascomycota</taxon>
        <taxon>Pezizomycotina</taxon>
        <taxon>Eurotiomycetes</taxon>
        <taxon>Eurotiomycetidae</taxon>
        <taxon>Eurotiales</taxon>
        <taxon>Aspergillaceae</taxon>
        <taxon>Penicillium</taxon>
    </lineage>
</organism>
<dbReference type="GO" id="GO:0016020">
    <property type="term" value="C:membrane"/>
    <property type="evidence" value="ECO:0007669"/>
    <property type="project" value="UniProtKB-SubCell"/>
</dbReference>
<dbReference type="PANTHER" id="PTHR23506">
    <property type="entry name" value="GH10249P"/>
    <property type="match status" value="1"/>
</dbReference>
<evidence type="ECO:0000313" key="9">
    <source>
        <dbReference type="EMBL" id="KAJ5728173.1"/>
    </source>
</evidence>
<comment type="caution">
    <text evidence="9">The sequence shown here is derived from an EMBL/GenBank/DDBJ whole genome shotgun (WGS) entry which is preliminary data.</text>
</comment>
<feature type="transmembrane region" description="Helical" evidence="7">
    <location>
        <begin position="171"/>
        <end position="192"/>
    </location>
</feature>
<feature type="transmembrane region" description="Helical" evidence="7">
    <location>
        <begin position="143"/>
        <end position="165"/>
    </location>
</feature>
<evidence type="ECO:0000256" key="5">
    <source>
        <dbReference type="ARBA" id="ARBA00022989"/>
    </source>
</evidence>
<keyword evidence="4 7" id="KW-0812">Transmembrane</keyword>
<name>A0AAD6MX30_9EURO</name>
<evidence type="ECO:0000256" key="7">
    <source>
        <dbReference type="SAM" id="Phobius"/>
    </source>
</evidence>
<gene>
    <name evidence="9" type="ORF">N7493_004503</name>
</gene>
<dbReference type="InterPro" id="IPR011701">
    <property type="entry name" value="MFS"/>
</dbReference>
<dbReference type="PRINTS" id="PR01035">
    <property type="entry name" value="TCRTETA"/>
</dbReference>
<dbReference type="AlphaFoldDB" id="A0AAD6MX30"/>
<comment type="subcellular location">
    <subcellularLocation>
        <location evidence="1">Membrane</location>
        <topology evidence="1">Multi-pass membrane protein</topology>
    </subcellularLocation>
</comment>
<dbReference type="GO" id="GO:0022857">
    <property type="term" value="F:transmembrane transporter activity"/>
    <property type="evidence" value="ECO:0007669"/>
    <property type="project" value="InterPro"/>
</dbReference>
<evidence type="ECO:0000256" key="4">
    <source>
        <dbReference type="ARBA" id="ARBA00022692"/>
    </source>
</evidence>
<evidence type="ECO:0000256" key="2">
    <source>
        <dbReference type="ARBA" id="ARBA00006829"/>
    </source>
</evidence>
<dbReference type="InterPro" id="IPR036259">
    <property type="entry name" value="MFS_trans_sf"/>
</dbReference>
<evidence type="ECO:0000256" key="3">
    <source>
        <dbReference type="ARBA" id="ARBA00022448"/>
    </source>
</evidence>
<feature type="domain" description="Major facilitator superfamily (MFS) profile" evidence="8">
    <location>
        <begin position="13"/>
        <end position="431"/>
    </location>
</feature>
<dbReference type="Gene3D" id="1.20.1250.20">
    <property type="entry name" value="MFS general substrate transporter like domains"/>
    <property type="match status" value="1"/>
</dbReference>
<feature type="transmembrane region" description="Helical" evidence="7">
    <location>
        <begin position="237"/>
        <end position="262"/>
    </location>
</feature>
<dbReference type="PANTHER" id="PTHR23506:SF23">
    <property type="entry name" value="GH10249P"/>
    <property type="match status" value="1"/>
</dbReference>
<dbReference type="Pfam" id="PF07690">
    <property type="entry name" value="MFS_1"/>
    <property type="match status" value="1"/>
</dbReference>
<feature type="transmembrane region" description="Helical" evidence="7">
    <location>
        <begin position="329"/>
        <end position="351"/>
    </location>
</feature>
<evidence type="ECO:0000256" key="1">
    <source>
        <dbReference type="ARBA" id="ARBA00004141"/>
    </source>
</evidence>
<evidence type="ECO:0000256" key="6">
    <source>
        <dbReference type="ARBA" id="ARBA00023136"/>
    </source>
</evidence>
<keyword evidence="3" id="KW-0813">Transport</keyword>
<dbReference type="InterPro" id="IPR001958">
    <property type="entry name" value="Tet-R_TetA/multi-R_MdtG-like"/>
</dbReference>
<keyword evidence="10" id="KW-1185">Reference proteome</keyword>
<feature type="transmembrane region" description="Helical" evidence="7">
    <location>
        <begin position="402"/>
        <end position="426"/>
    </location>
</feature>
<dbReference type="CDD" id="cd17325">
    <property type="entry name" value="MFS_MdtG_SLC18_like"/>
    <property type="match status" value="1"/>
</dbReference>
<evidence type="ECO:0000259" key="8">
    <source>
        <dbReference type="PROSITE" id="PS50850"/>
    </source>
</evidence>
<feature type="transmembrane region" description="Helical" evidence="7">
    <location>
        <begin position="372"/>
        <end position="396"/>
    </location>
</feature>
<feature type="transmembrane region" description="Helical" evidence="7">
    <location>
        <begin position="12"/>
        <end position="35"/>
    </location>
</feature>
<sequence length="438" mass="47433">MPQSGWRSSKNFVILVVCVAVFTDVFLYGLIVPVMPFTLLRRVGIPDEDVQQWTSALLATYGIAIILGSLLFGWLGDKTETRQTPFIIGLLILGGGTLLFSLTKSLSLIVIARLLQGCSTAIVFTIGYSLMLDTVGNEGIGRAVGFTSMSMSLGLFGGPIIGGFVYDAAGYFAVFLPAFGLIALEITLRLLLRPVPRKTISLSEQPPRQNGEQSPLLPTESSQAESSLMVLLRSPRFVVAMIGMCMINTFLTAFEAVLPVYLHELFDFSSSQIAVVFLSNTLPMLLSPLSGRFVDKIGPFWPAIAGFSLAAPSMMLMCLVRKPTFLCTVLLRLFFFLFGCGVSMAMPAMMAEISMATDALENQRPGIFGAKGAYSQAFGLSNAAFSVGTLLGPLYAGYIREWVGWTTMLMSLGGLSILMVLLVVMFTGHRNVSDEEFS</sequence>
<dbReference type="PROSITE" id="PS50850">
    <property type="entry name" value="MFS"/>
    <property type="match status" value="1"/>
</dbReference>
<keyword evidence="5 7" id="KW-1133">Transmembrane helix</keyword>
<dbReference type="InterPro" id="IPR050930">
    <property type="entry name" value="MFS_Vesicular_Transporter"/>
</dbReference>
<comment type="similarity">
    <text evidence="2">Belongs to the major facilitator superfamily. Vesicular transporter family.</text>
</comment>
<feature type="transmembrane region" description="Helical" evidence="7">
    <location>
        <begin position="55"/>
        <end position="74"/>
    </location>
</feature>
<keyword evidence="6 7" id="KW-0472">Membrane</keyword>